<dbReference type="AlphaFoldDB" id="A0A1L7XKD7"/>
<name>A0A1L7XKD7_9HELO</name>
<keyword evidence="6" id="KW-1185">Reference proteome</keyword>
<dbReference type="InterPro" id="IPR056884">
    <property type="entry name" value="NPHP3-like_N"/>
</dbReference>
<sequence length="975" mass="110275">MDPVTALGVASSVVQLVDFAQSLVRSTYEIYKSISGQSSASVDLQTITTSLKTLNDDLRQSVESAALGKGKTPPSNNDAELLALCQNCNVVADKLISALDRLKAEKNHKIWDSFGRALLTVWTKKEVESLEKQLDQYRHQISLLINASVREQVTRLQADHSSQGQLICTSLQATQDLSQAVLKQTDQNAKWQAKVIEAINRSSYRLGKRIWDVGASPVNTRDQLYGGYAEQFRSELLASLHYIEMESRSENVSEAYEETFQWIFSPYSAANQKWSNFVQFLKSDQGLYWITGKPGSGKSTLMKYIKNDHRTAAHLNKWAGGKKLYLAGFYFWCAGDSEIQMTQEGLLRTLIHKALLEFPQLAPLLFPKRLETFVVFGGIVWGESWTLTELLSAFKLFIRETTKSYKIFLLIDGLDEFKGKYAQQVKLVEFIQSLLNSDVKLCVSSRPWNVFEDAFKTRPSLRLEDLTYEDIRYYCSTNLSNNPGFTALQCEKPRAASDLINNVSKKAEGVFLWVILVVQSLLEGLTDGERLIDLQKRLDSLPVDLEALFWRILNSVDFERISQLIQIVRASPGPISIVELSYADEDDPNFVYKLPTEPLSKLAFESRAELMRRRLNACCKGLLEPQGTAKLDPQAKVGYLHRTVKDFIEKPVVWDKLLEATNASFGPSLRLSISRLFSLKTIRLVNCLPSTEHIVVEQHPSVLRDHAKFWIDVVHCIWDIRLYGPKAQDTQVRLLEELKRTMEEIMNKGAYNLDRLDSYSEPLSYGDCPESISFNHKMRSFFHLAVRLQVEPYVRAHISDIQGPNQEEDLAFYLRISVKNFAFTFDETVSYNEPSLGIVAALLEHGAAPEEGWRDLMQGTAWKHVGKSAITFELLMLLLHNGADPFEPQLDTNAKHFAPEVLELVKAKRDEATRKNLGPDSEKKTVVAKNSELGPDSGKKTVVAKNSELLQVNAPSKWSRLRSRLTCTSCIKGGR</sequence>
<keyword evidence="1" id="KW-0677">Repeat</keyword>
<evidence type="ECO:0000313" key="5">
    <source>
        <dbReference type="EMBL" id="CZR65525.1"/>
    </source>
</evidence>
<evidence type="ECO:0000256" key="2">
    <source>
        <dbReference type="SAM" id="MobiDB-lite"/>
    </source>
</evidence>
<proteinExistence type="predicted"/>
<dbReference type="PANTHER" id="PTHR10039">
    <property type="entry name" value="AMELOGENIN"/>
    <property type="match status" value="1"/>
</dbReference>
<dbReference type="Proteomes" id="UP000184330">
    <property type="component" value="Unassembled WGS sequence"/>
</dbReference>
<evidence type="ECO:0000313" key="6">
    <source>
        <dbReference type="Proteomes" id="UP000184330"/>
    </source>
</evidence>
<dbReference type="Gene3D" id="3.40.50.300">
    <property type="entry name" value="P-loop containing nucleotide triphosphate hydrolases"/>
    <property type="match status" value="1"/>
</dbReference>
<evidence type="ECO:0000259" key="4">
    <source>
        <dbReference type="Pfam" id="PF25053"/>
    </source>
</evidence>
<dbReference type="EMBL" id="FJOG01000031">
    <property type="protein sequence ID" value="CZR65525.1"/>
    <property type="molecule type" value="Genomic_DNA"/>
</dbReference>
<dbReference type="InterPro" id="IPR027417">
    <property type="entry name" value="P-loop_NTPase"/>
</dbReference>
<feature type="region of interest" description="Disordered" evidence="2">
    <location>
        <begin position="912"/>
        <end position="939"/>
    </location>
</feature>
<gene>
    <name evidence="5" type="ORF">PAC_15425</name>
</gene>
<organism evidence="5 6">
    <name type="scientific">Phialocephala subalpina</name>
    <dbReference type="NCBI Taxonomy" id="576137"/>
    <lineage>
        <taxon>Eukaryota</taxon>
        <taxon>Fungi</taxon>
        <taxon>Dikarya</taxon>
        <taxon>Ascomycota</taxon>
        <taxon>Pezizomycotina</taxon>
        <taxon>Leotiomycetes</taxon>
        <taxon>Helotiales</taxon>
        <taxon>Mollisiaceae</taxon>
        <taxon>Phialocephala</taxon>
        <taxon>Phialocephala fortinii species complex</taxon>
    </lineage>
</organism>
<dbReference type="Pfam" id="PF24883">
    <property type="entry name" value="NPHP3_N"/>
    <property type="match status" value="1"/>
</dbReference>
<reference evidence="5 6" key="1">
    <citation type="submission" date="2016-03" db="EMBL/GenBank/DDBJ databases">
        <authorList>
            <person name="Ploux O."/>
        </authorList>
    </citation>
    <scope>NUCLEOTIDE SEQUENCE [LARGE SCALE GENOMIC DNA]</scope>
    <source>
        <strain evidence="5 6">UAMH 11012</strain>
    </source>
</reference>
<dbReference type="STRING" id="576137.A0A1L7XKD7"/>
<evidence type="ECO:0000256" key="1">
    <source>
        <dbReference type="ARBA" id="ARBA00022737"/>
    </source>
</evidence>
<dbReference type="PANTHER" id="PTHR10039:SF5">
    <property type="entry name" value="NACHT DOMAIN-CONTAINING PROTEIN"/>
    <property type="match status" value="1"/>
</dbReference>
<accession>A0A1L7XKD7</accession>
<dbReference type="InterPro" id="IPR056693">
    <property type="entry name" value="DUF7791"/>
</dbReference>
<evidence type="ECO:0000259" key="3">
    <source>
        <dbReference type="Pfam" id="PF24883"/>
    </source>
</evidence>
<dbReference type="Pfam" id="PF25053">
    <property type="entry name" value="DUF7791"/>
    <property type="match status" value="1"/>
</dbReference>
<feature type="domain" description="DUF7791" evidence="4">
    <location>
        <begin position="559"/>
        <end position="687"/>
    </location>
</feature>
<dbReference type="SUPFAM" id="SSF52540">
    <property type="entry name" value="P-loop containing nucleoside triphosphate hydrolases"/>
    <property type="match status" value="1"/>
</dbReference>
<feature type="domain" description="Nephrocystin 3-like N-terminal" evidence="3">
    <location>
        <begin position="276"/>
        <end position="446"/>
    </location>
</feature>
<protein>
    <submittedName>
        <fullName evidence="5">Uncharacterized protein</fullName>
    </submittedName>
</protein>
<dbReference type="OrthoDB" id="3474387at2759"/>